<proteinExistence type="predicted"/>
<accession>A0A7Z7I8F0</accession>
<dbReference type="AlphaFoldDB" id="A0A7Z7I8F0"/>
<reference evidence="1 2" key="1">
    <citation type="submission" date="2017-09" db="EMBL/GenBank/DDBJ databases">
        <authorList>
            <person name="Varghese N."/>
            <person name="Submissions S."/>
        </authorList>
    </citation>
    <scope>NUCLEOTIDE SEQUENCE [LARGE SCALE GENOMIC DNA]</scope>
    <source>
        <strain evidence="1 2">OK806</strain>
    </source>
</reference>
<dbReference type="RefSeq" id="WP_097190083.1">
    <property type="nucleotide sequence ID" value="NZ_OCSU01000002.1"/>
</dbReference>
<comment type="caution">
    <text evidence="1">The sequence shown here is derived from an EMBL/GenBank/DDBJ whole genome shotgun (WGS) entry which is preliminary data.</text>
</comment>
<protein>
    <submittedName>
        <fullName evidence="1">Uncharacterized protein</fullName>
    </submittedName>
</protein>
<organism evidence="1 2">
    <name type="scientific">Caballeronia arationis</name>
    <dbReference type="NCBI Taxonomy" id="1777142"/>
    <lineage>
        <taxon>Bacteria</taxon>
        <taxon>Pseudomonadati</taxon>
        <taxon>Pseudomonadota</taxon>
        <taxon>Betaproteobacteria</taxon>
        <taxon>Burkholderiales</taxon>
        <taxon>Burkholderiaceae</taxon>
        <taxon>Caballeronia</taxon>
    </lineage>
</organism>
<gene>
    <name evidence="1" type="ORF">SAMN05446927_3813</name>
</gene>
<dbReference type="Proteomes" id="UP000219522">
    <property type="component" value="Unassembled WGS sequence"/>
</dbReference>
<evidence type="ECO:0000313" key="2">
    <source>
        <dbReference type="Proteomes" id="UP000219522"/>
    </source>
</evidence>
<dbReference type="EMBL" id="OCSU01000002">
    <property type="protein sequence ID" value="SOE80585.1"/>
    <property type="molecule type" value="Genomic_DNA"/>
</dbReference>
<keyword evidence="2" id="KW-1185">Reference proteome</keyword>
<name>A0A7Z7I8F0_9BURK</name>
<sequence length="226" mass="24516">MQIAGVAFDGEALSAPLDGLAFAPGLPLTSWTYRFNYDAKYFLKHIGTGAESDLTEQVGKSVRRHAVAWSFAIAVDRNGLHPINSAALRDDWDASIDERRALITAVSKRCASIRQTGEEPVILVGRSAAGMYLHADRWGSSAWQMEAPTSVTIRHGAGGGEFAFIDDWPLFDFDTPNGDCYVASRALLRSLTVSGSTARDAMAITWVQAKGDRLVFTLTWSSAFPG</sequence>
<evidence type="ECO:0000313" key="1">
    <source>
        <dbReference type="EMBL" id="SOE80585.1"/>
    </source>
</evidence>